<name>A0A8H3IIM2_9LECA</name>
<dbReference type="InterPro" id="IPR024655">
    <property type="entry name" value="Asl1_glyco_hydro_catalytic"/>
</dbReference>
<sequence length="561" mass="56437">MVVFNIAFLAALVPAVLAIPQHGSMYHGPHRRSKPPGGWPHPTDGPFKSGQAPFPPKASGGAPFPAGNSTAGGATATDTGMVTIRSTINLIPVPVTSSVPGLGQSPATTEAPGGSGQSGSPGSPGSPSGAPGSPIQAGNTCGPATVTVTTANTVTVTVQASSSPSPIESPQSSVAPYPMYNSSIPAGPTGTGTGTGTVLTSYVAPAPPSSSAGPSASPQIVQEASDGQVFVSATPVEAGLAATPSSSVAVPVEAGIAATPPSLVAVKAEYHPPAPAPSPPVSFVPPSLPASSQPASPSASSGSTSGSTGSTGVKARGLLYSYNNGQLSPRESLAEANAAITDAVGWMANWDSSPETASGAASGSGKVEYVAQLLSMDHVANWQTNAVTPWLMAFNEPDNCGGGGACMFPVSVAVEGYNAQIAPLRKENHKVTTPCTQNNVGVPGIGSDYMDTFLASFPPNSFDAICCHWYGPGTKEGLNGSDNPQSLAATVIAYQKLQTKYDIAELWISEGGPEDATSDMINTFLEWLDDPSNGVDRYLWNGLNSPTSVVEVGAGSIYMST</sequence>
<keyword evidence="5" id="KW-1185">Reference proteome</keyword>
<dbReference type="PANTHER" id="PTHR34154:SF3">
    <property type="entry name" value="ALKALI-SENSITIVE LINKAGE PROTEIN 1"/>
    <property type="match status" value="1"/>
</dbReference>
<feature type="signal peptide" evidence="2">
    <location>
        <begin position="1"/>
        <end position="18"/>
    </location>
</feature>
<dbReference type="Gene3D" id="3.20.20.80">
    <property type="entry name" value="Glycosidases"/>
    <property type="match status" value="1"/>
</dbReference>
<evidence type="ECO:0000256" key="1">
    <source>
        <dbReference type="SAM" id="MobiDB-lite"/>
    </source>
</evidence>
<evidence type="ECO:0000256" key="2">
    <source>
        <dbReference type="SAM" id="SignalP"/>
    </source>
</evidence>
<keyword evidence="2" id="KW-0732">Signal</keyword>
<dbReference type="OrthoDB" id="43654at2759"/>
<gene>
    <name evidence="4" type="ORF">IMSHALPRED_007898</name>
</gene>
<evidence type="ECO:0000259" key="3">
    <source>
        <dbReference type="Pfam" id="PF11790"/>
    </source>
</evidence>
<proteinExistence type="predicted"/>
<feature type="compositionally biased region" description="Pro residues" evidence="1">
    <location>
        <begin position="272"/>
        <end position="288"/>
    </location>
</feature>
<feature type="region of interest" description="Disordered" evidence="1">
    <location>
        <begin position="185"/>
        <end position="219"/>
    </location>
</feature>
<dbReference type="EMBL" id="CAJPDT010000053">
    <property type="protein sequence ID" value="CAF9929392.1"/>
    <property type="molecule type" value="Genomic_DNA"/>
</dbReference>
<feature type="chain" id="PRO_5034135529" description="Asl1-like glycosyl hydrolase catalytic domain-containing protein" evidence="2">
    <location>
        <begin position="19"/>
        <end position="561"/>
    </location>
</feature>
<feature type="compositionally biased region" description="Low complexity" evidence="1">
    <location>
        <begin position="120"/>
        <end position="134"/>
    </location>
</feature>
<feature type="region of interest" description="Disordered" evidence="1">
    <location>
        <begin position="272"/>
        <end position="310"/>
    </location>
</feature>
<dbReference type="AlphaFoldDB" id="A0A8H3IIM2"/>
<dbReference type="GO" id="GO:0009277">
    <property type="term" value="C:fungal-type cell wall"/>
    <property type="evidence" value="ECO:0007669"/>
    <property type="project" value="TreeGrafter"/>
</dbReference>
<dbReference type="SUPFAM" id="SSF51445">
    <property type="entry name" value="(Trans)glycosidases"/>
    <property type="match status" value="1"/>
</dbReference>
<dbReference type="Pfam" id="PF11790">
    <property type="entry name" value="Glyco_hydro_cc"/>
    <property type="match status" value="1"/>
</dbReference>
<comment type="caution">
    <text evidence="4">The sequence shown here is derived from an EMBL/GenBank/DDBJ whole genome shotgun (WGS) entry which is preliminary data.</text>
</comment>
<feature type="compositionally biased region" description="Low complexity" evidence="1">
    <location>
        <begin position="66"/>
        <end position="75"/>
    </location>
</feature>
<reference evidence="4" key="1">
    <citation type="submission" date="2021-03" db="EMBL/GenBank/DDBJ databases">
        <authorList>
            <person name="Tagirdzhanova G."/>
        </authorList>
    </citation>
    <scope>NUCLEOTIDE SEQUENCE</scope>
</reference>
<dbReference type="InterPro" id="IPR053183">
    <property type="entry name" value="ASL1"/>
</dbReference>
<feature type="domain" description="Asl1-like glycosyl hydrolase catalytic" evidence="3">
    <location>
        <begin position="335"/>
        <end position="546"/>
    </location>
</feature>
<protein>
    <recommendedName>
        <fullName evidence="3">Asl1-like glycosyl hydrolase catalytic domain-containing protein</fullName>
    </recommendedName>
</protein>
<evidence type="ECO:0000313" key="4">
    <source>
        <dbReference type="EMBL" id="CAF9929392.1"/>
    </source>
</evidence>
<feature type="region of interest" description="Disordered" evidence="1">
    <location>
        <begin position="95"/>
        <end position="144"/>
    </location>
</feature>
<feature type="region of interest" description="Disordered" evidence="1">
    <location>
        <begin position="26"/>
        <end position="75"/>
    </location>
</feature>
<accession>A0A8H3IIM2</accession>
<dbReference type="GO" id="GO:0071966">
    <property type="term" value="P:fungal-type cell wall polysaccharide metabolic process"/>
    <property type="evidence" value="ECO:0007669"/>
    <property type="project" value="TreeGrafter"/>
</dbReference>
<dbReference type="PANTHER" id="PTHR34154">
    <property type="entry name" value="ALKALI-SENSITIVE LINKAGE PROTEIN 1"/>
    <property type="match status" value="1"/>
</dbReference>
<dbReference type="Proteomes" id="UP000664534">
    <property type="component" value="Unassembled WGS sequence"/>
</dbReference>
<evidence type="ECO:0000313" key="5">
    <source>
        <dbReference type="Proteomes" id="UP000664534"/>
    </source>
</evidence>
<feature type="compositionally biased region" description="Low complexity" evidence="1">
    <location>
        <begin position="209"/>
        <end position="218"/>
    </location>
</feature>
<organism evidence="4 5">
    <name type="scientific">Imshaugia aleurites</name>
    <dbReference type="NCBI Taxonomy" id="172621"/>
    <lineage>
        <taxon>Eukaryota</taxon>
        <taxon>Fungi</taxon>
        <taxon>Dikarya</taxon>
        <taxon>Ascomycota</taxon>
        <taxon>Pezizomycotina</taxon>
        <taxon>Lecanoromycetes</taxon>
        <taxon>OSLEUM clade</taxon>
        <taxon>Lecanoromycetidae</taxon>
        <taxon>Lecanorales</taxon>
        <taxon>Lecanorineae</taxon>
        <taxon>Parmeliaceae</taxon>
        <taxon>Imshaugia</taxon>
    </lineage>
</organism>
<dbReference type="InterPro" id="IPR017853">
    <property type="entry name" value="GH"/>
</dbReference>
<feature type="compositionally biased region" description="Low complexity" evidence="1">
    <location>
        <begin position="289"/>
        <end position="310"/>
    </location>
</feature>